<comment type="caution">
    <text evidence="1">The sequence shown here is derived from an EMBL/GenBank/DDBJ whole genome shotgun (WGS) entry which is preliminary data.</text>
</comment>
<evidence type="ECO:0000313" key="1">
    <source>
        <dbReference type="EMBL" id="CAD5205420.1"/>
    </source>
</evidence>
<dbReference type="AlphaFoldDB" id="A0A811JQ01"/>
<dbReference type="EMBL" id="CAJFDH010000001">
    <property type="protein sequence ID" value="CAD5205420.1"/>
    <property type="molecule type" value="Genomic_DNA"/>
</dbReference>
<organism evidence="1 2">
    <name type="scientific">Bursaphelenchus okinawaensis</name>
    <dbReference type="NCBI Taxonomy" id="465554"/>
    <lineage>
        <taxon>Eukaryota</taxon>
        <taxon>Metazoa</taxon>
        <taxon>Ecdysozoa</taxon>
        <taxon>Nematoda</taxon>
        <taxon>Chromadorea</taxon>
        <taxon>Rhabditida</taxon>
        <taxon>Tylenchina</taxon>
        <taxon>Tylenchomorpha</taxon>
        <taxon>Aphelenchoidea</taxon>
        <taxon>Aphelenchoididae</taxon>
        <taxon>Bursaphelenchus</taxon>
    </lineage>
</organism>
<dbReference type="Proteomes" id="UP000614601">
    <property type="component" value="Unassembled WGS sequence"/>
</dbReference>
<dbReference type="InterPro" id="IPR052012">
    <property type="entry name" value="GTase_92"/>
</dbReference>
<sequence length="183" mass="21377">MFTILHIDSTSDKGKSIFRPFKIRRGLVHGPHFESDYLSKYSEIQLGFGEMFSIHLRDSTNSTKWFELKSNNLYKSPQNFEKVQRSFERKMNSNAIVKEAYSTLPTLKPFFEAALQCAEETYRQKHTKDMCMTPLDCDYKITNSIPCVVMKPKFKRFDNGKGVVLHMATRKEFVDRSDCSLIY</sequence>
<protein>
    <submittedName>
        <fullName evidence="1">Uncharacterized protein</fullName>
    </submittedName>
</protein>
<proteinExistence type="predicted"/>
<gene>
    <name evidence="1" type="ORF">BOKJ2_LOCUS104</name>
</gene>
<reference evidence="1" key="1">
    <citation type="submission" date="2020-09" db="EMBL/GenBank/DDBJ databases">
        <authorList>
            <person name="Kikuchi T."/>
        </authorList>
    </citation>
    <scope>NUCLEOTIDE SEQUENCE</scope>
    <source>
        <strain evidence="1">SH1</strain>
    </source>
</reference>
<dbReference type="PANTHER" id="PTHR21645">
    <property type="entry name" value="GLYCOSYLTRANSFERASE FAMILY 92 PROTEIN"/>
    <property type="match status" value="1"/>
</dbReference>
<dbReference type="Proteomes" id="UP000783686">
    <property type="component" value="Unassembled WGS sequence"/>
</dbReference>
<dbReference type="EMBL" id="CAJFCW020000001">
    <property type="protein sequence ID" value="CAG9077292.1"/>
    <property type="molecule type" value="Genomic_DNA"/>
</dbReference>
<evidence type="ECO:0000313" key="2">
    <source>
        <dbReference type="Proteomes" id="UP000614601"/>
    </source>
</evidence>
<name>A0A811JQ01_9BILA</name>
<dbReference type="PANTHER" id="PTHR21645:SF22">
    <property type="entry name" value="GLYCOSYLTRANSFERASE FAMILY 92 PROTEIN"/>
    <property type="match status" value="1"/>
</dbReference>
<keyword evidence="2" id="KW-1185">Reference proteome</keyword>
<accession>A0A811JQ01</accession>